<dbReference type="OrthoDB" id="9778090at2"/>
<dbReference type="Pfam" id="PF20026">
    <property type="entry name" value="DUF6434"/>
    <property type="match status" value="1"/>
</dbReference>
<feature type="region of interest" description="Disordered" evidence="1">
    <location>
        <begin position="205"/>
        <end position="226"/>
    </location>
</feature>
<dbReference type="Pfam" id="PF18953">
    <property type="entry name" value="SAP_new25"/>
    <property type="match status" value="1"/>
</dbReference>
<reference evidence="4" key="1">
    <citation type="submission" date="2006-12" db="EMBL/GenBank/DDBJ databases">
        <title>Complete sequence of chromosome 1 of Verminephrobacter eiseniae EF01-2.</title>
        <authorList>
            <person name="Copeland A."/>
            <person name="Lucas S."/>
            <person name="Lapidus A."/>
            <person name="Barry K."/>
            <person name="Detter J.C."/>
            <person name="Glavina del Rio T."/>
            <person name="Dalin E."/>
            <person name="Tice H."/>
            <person name="Pitluck S."/>
            <person name="Chertkov O."/>
            <person name="Brettin T."/>
            <person name="Bruce D."/>
            <person name="Han C."/>
            <person name="Tapia R."/>
            <person name="Gilna P."/>
            <person name="Schmutz J."/>
            <person name="Larimer F."/>
            <person name="Land M."/>
            <person name="Hauser L."/>
            <person name="Kyrpides N."/>
            <person name="Kim E."/>
            <person name="Stahl D."/>
            <person name="Richardson P."/>
        </authorList>
    </citation>
    <scope>NUCLEOTIDE SEQUENCE [LARGE SCALE GENOMIC DNA]</scope>
    <source>
        <strain evidence="4">EF01-2</strain>
    </source>
</reference>
<sequence>MTQPARQPLRKKTGMLSVHPGRPVLEMGMAPEALDQFYWYMQELVAFCRTAGLATAGHKHEVIERVRRQLQHRAQPPLAETATSARPKRMATVRKFGLDEPIGPDYKCDAQTRAFFVSVIGAHFHFTAHLQRFRKARAEQPLTYGDLAREWVAEWERRKDKNHSPVIMHTWEYNTFVRDYMGDKERNAGKTMKDAAAAWNAVRQSSGARDYASSIARTRTGPPSAV</sequence>
<keyword evidence="4" id="KW-1185">Reference proteome</keyword>
<feature type="domain" description="DUF6434" evidence="2">
    <location>
        <begin position="100"/>
        <end position="152"/>
    </location>
</feature>
<evidence type="ECO:0000313" key="4">
    <source>
        <dbReference type="Proteomes" id="UP000000374"/>
    </source>
</evidence>
<dbReference type="AlphaFoldDB" id="A1WGJ7"/>
<accession>A1WGJ7</accession>
<dbReference type="InterPro" id="IPR045492">
    <property type="entry name" value="DUF6434"/>
</dbReference>
<dbReference type="EMBL" id="CP000542">
    <property type="protein sequence ID" value="ABM56754.1"/>
    <property type="molecule type" value="Genomic_DNA"/>
</dbReference>
<organism evidence="3 4">
    <name type="scientific">Verminephrobacter eiseniae (strain EF01-2)</name>
    <dbReference type="NCBI Taxonomy" id="391735"/>
    <lineage>
        <taxon>Bacteria</taxon>
        <taxon>Pseudomonadati</taxon>
        <taxon>Pseudomonadota</taxon>
        <taxon>Betaproteobacteria</taxon>
        <taxon>Burkholderiales</taxon>
        <taxon>Comamonadaceae</taxon>
        <taxon>Verminephrobacter</taxon>
    </lineage>
</organism>
<evidence type="ECO:0000256" key="1">
    <source>
        <dbReference type="SAM" id="MobiDB-lite"/>
    </source>
</evidence>
<dbReference type="Proteomes" id="UP000000374">
    <property type="component" value="Chromosome"/>
</dbReference>
<dbReference type="HOGENOM" id="CLU_121306_0_0_4"/>
<evidence type="ECO:0000259" key="2">
    <source>
        <dbReference type="Pfam" id="PF20026"/>
    </source>
</evidence>
<gene>
    <name evidence="3" type="ordered locus">Veis_0977</name>
</gene>
<dbReference type="KEGG" id="vei:Veis_0977"/>
<proteinExistence type="predicted"/>
<name>A1WGJ7_VEREI</name>
<evidence type="ECO:0000313" key="3">
    <source>
        <dbReference type="EMBL" id="ABM56754.1"/>
    </source>
</evidence>
<protein>
    <recommendedName>
        <fullName evidence="2">DUF6434 domain-containing protein</fullName>
    </recommendedName>
</protein>